<dbReference type="SMART" id="SM00717">
    <property type="entry name" value="SANT"/>
    <property type="match status" value="2"/>
</dbReference>
<dbReference type="VEuPathDB" id="FungiDB:CPC735_028920"/>
<feature type="compositionally biased region" description="Polar residues" evidence="2">
    <location>
        <begin position="1103"/>
        <end position="1115"/>
    </location>
</feature>
<dbReference type="GO" id="GO:0034967">
    <property type="term" value="C:Set3 complex"/>
    <property type="evidence" value="ECO:0007669"/>
    <property type="project" value="TreeGrafter"/>
</dbReference>
<dbReference type="GO" id="GO:0006357">
    <property type="term" value="P:regulation of transcription by RNA polymerase II"/>
    <property type="evidence" value="ECO:0007669"/>
    <property type="project" value="TreeGrafter"/>
</dbReference>
<feature type="compositionally biased region" description="Low complexity" evidence="2">
    <location>
        <begin position="2001"/>
        <end position="2036"/>
    </location>
</feature>
<dbReference type="InterPro" id="IPR017884">
    <property type="entry name" value="SANT_dom"/>
</dbReference>
<dbReference type="PROSITE" id="PS51293">
    <property type="entry name" value="SANT"/>
    <property type="match status" value="1"/>
</dbReference>
<feature type="compositionally biased region" description="Polar residues" evidence="2">
    <location>
        <begin position="1665"/>
        <end position="1679"/>
    </location>
</feature>
<dbReference type="SUPFAM" id="SSF46689">
    <property type="entry name" value="Homeodomain-like"/>
    <property type="match status" value="2"/>
</dbReference>
<feature type="compositionally biased region" description="Low complexity" evidence="2">
    <location>
        <begin position="1524"/>
        <end position="1534"/>
    </location>
</feature>
<feature type="compositionally biased region" description="Low complexity" evidence="2">
    <location>
        <begin position="151"/>
        <end position="160"/>
    </location>
</feature>
<keyword evidence="1" id="KW-0175">Coiled coil</keyword>
<feature type="compositionally biased region" description="Polar residues" evidence="2">
    <location>
        <begin position="523"/>
        <end position="540"/>
    </location>
</feature>
<feature type="compositionally biased region" description="Acidic residues" evidence="2">
    <location>
        <begin position="683"/>
        <end position="696"/>
    </location>
</feature>
<dbReference type="EMBL" id="ACFW01000025">
    <property type="protein sequence ID" value="EER27556.1"/>
    <property type="molecule type" value="Genomic_DNA"/>
</dbReference>
<feature type="region of interest" description="Disordered" evidence="2">
    <location>
        <begin position="1732"/>
        <end position="2058"/>
    </location>
</feature>
<feature type="compositionally biased region" description="Low complexity" evidence="2">
    <location>
        <begin position="1867"/>
        <end position="1881"/>
    </location>
</feature>
<comment type="caution">
    <text evidence="4">The sequence shown here is derived from an EMBL/GenBank/DDBJ whole genome shotgun (WGS) entry which is preliminary data.</text>
</comment>
<dbReference type="HOGENOM" id="CLU_001697_0_0_1"/>
<feature type="compositionally biased region" description="Polar residues" evidence="2">
    <location>
        <begin position="1786"/>
        <end position="1833"/>
    </location>
</feature>
<feature type="compositionally biased region" description="Low complexity" evidence="2">
    <location>
        <begin position="1734"/>
        <end position="1745"/>
    </location>
</feature>
<dbReference type="PANTHER" id="PTHR13992">
    <property type="entry name" value="NUCLEAR RECEPTOR CO-REPRESSOR RELATED NCOR"/>
    <property type="match status" value="1"/>
</dbReference>
<feature type="compositionally biased region" description="Basic and acidic residues" evidence="2">
    <location>
        <begin position="628"/>
        <end position="640"/>
    </location>
</feature>
<reference evidence="4 5" key="1">
    <citation type="journal article" date="2009" name="Genome Res.">
        <title>Comparative genomic analyses of the human fungal pathogens Coccidioides and their relatives.</title>
        <authorList>
            <person name="Sharpton T.J."/>
            <person name="Stajich J.E."/>
            <person name="Rounsley S.D."/>
            <person name="Gardner M.J."/>
            <person name="Wortman J.R."/>
            <person name="Jordar V.S."/>
            <person name="Maiti R."/>
            <person name="Kodira C.D."/>
            <person name="Neafsey D.E."/>
            <person name="Zeng Q."/>
            <person name="Hung C.-Y."/>
            <person name="McMahan C."/>
            <person name="Muszewska A."/>
            <person name="Grynberg M."/>
            <person name="Mandel M.A."/>
            <person name="Kellner E.M."/>
            <person name="Barker B.M."/>
            <person name="Galgiani J.N."/>
            <person name="Orbach M.J."/>
            <person name="Kirkland T.N."/>
            <person name="Cole G.T."/>
            <person name="Henn M.R."/>
            <person name="Birren B.W."/>
            <person name="Taylor J.W."/>
        </authorList>
    </citation>
    <scope>NUCLEOTIDE SEQUENCE [LARGE SCALE GENOMIC DNA]</scope>
    <source>
        <strain evidence="5">C735</strain>
    </source>
</reference>
<feature type="compositionally biased region" description="Low complexity" evidence="2">
    <location>
        <begin position="276"/>
        <end position="297"/>
    </location>
</feature>
<feature type="domain" description="SANT" evidence="3">
    <location>
        <begin position="980"/>
        <end position="1031"/>
    </location>
</feature>
<feature type="compositionally biased region" description="Low complexity" evidence="2">
    <location>
        <begin position="878"/>
        <end position="895"/>
    </location>
</feature>
<feature type="compositionally biased region" description="Pro residues" evidence="2">
    <location>
        <begin position="456"/>
        <end position="465"/>
    </location>
</feature>
<dbReference type="Gene3D" id="1.10.10.60">
    <property type="entry name" value="Homeodomain-like"/>
    <property type="match status" value="1"/>
</dbReference>
<feature type="region of interest" description="Disordered" evidence="2">
    <location>
        <begin position="196"/>
        <end position="699"/>
    </location>
</feature>
<feature type="region of interest" description="Disordered" evidence="2">
    <location>
        <begin position="1389"/>
        <end position="1413"/>
    </location>
</feature>
<dbReference type="OrthoDB" id="6133115at2759"/>
<sequence>MASRFPPRDRSPHRYGDRRPHIPSGPRGGDDANSIPLGREPPRGPKALIDSSRGGHFAPVGPRGRGIPGREYRDRDPRDSRDGPPPFRRDLERDWPRRDRVYDSRDSRPLFGRGRSRSPPPLRDFRDSVPRDLDIPRLRRPSRDGPPGQMLSDLSPLRGGSLRGRGRGDRDRGRGKVFVDDRDLFRRRSLSRDAWRDREPRFERERDRDRERERDRERDRDRERERERERDREIERRDRFERREDDRRPERDERERNQERPDMWKKDRVPSRIDAKSASTTATKSPSTISTPSSAAPPTVPKDDVPEVPQKTVAIPTTIPRDQPKPPDKQPPQRPRQDAPANNPLPQFSPPPTVPEVPAFGALATSPRQSAATAPKHPLPTNTTDSRGRATSVSTPATIAKTNTDVFVSSSIRPPTCPRADRVDAHHSSDIRSRRLSVSDVRGKTEVAMRASRPLPTSPSIPPALLPDHRAVTPSAPDKAFQPSSQTEDRPHSLSRQNSGPMSPPTGPSALTSQGSGRAPLDLNTSPITPRRQSTSQTSPRIPFSNVPTGPRALQRPIAQRNGPKGSNQWVRPGYVSRGPSIINSSSPAKRETFIGEKDMILSASNEPRNEDKQHDEKPASTPTSASPEKDLEKAVEEVISKAIESPIISREVAPKRQEVEEPSKLEENSMFPLLLTESSGEISDEEDDLDEEDFNQGEQRFEKEMQALAADMPPPPLEDPVIVGLLLKIQMLGIIAEGAVPSLDESRAAAEIKKPDELPAAVPDENKEASEIELPDAPPILVPPVEAPVAEAPALENLPFLNDGPPTPFSDMESYQEALKTHESIKNDLRDEIMKQRREIAKEHAELREQYRAYYRPWRLAVDAMDRKKVAEEKKAAASGPSTPPAASTSVANPILEGRRGYRLNSELDFQNALKASTITAEEENARRRDKEATARPDLAREAPIPDMFDPIQKKASVFQDTNQIIDPAKAFEVFAFDLPPDDFTPEEHKIFTDTFMAHPKKWGRIAQALPGRTFQQCINHYYLTKEEMKYKAKLNKRWARRGRGRRTVARPPKSNALMADLGVVRPVYDGDETGETTPAVTDTGRPRRAAAPTFGELAADTETSTPTPSSGKRNNAKEGNDQPSEKSARRGGRGGNRGGRRARAQQTVNNTPIAAAPPKPEPESAVDNATEPTVTKPKTEVEKAVDAIAPRSKTRARAKEPKDVSTAELMEGELPPKQAEGGYGSQQPTSYWSVPEQRDFPDLIAHFGRDFEGISQFMKTKTPTMVRNYFQRSVDSGKTELEELASIAEAKKLKGEPTGPLPIPSLPTKRRYDATPSSVGPRPLAPNTDTTELVDRPLTAKAKPQVVPLAAAPPAIQPRQPMEKTQSQQTFYASVQARGAQMVPLSSNEDSQQRAARSHVTQSQRAQHGPRMGYFSDTRVEVRPAPTQGNIASGHLQEMELKRQPPQPQTLAALSTQAAMGGPHGQNMGRPNVPSHGLDLQESARYQSLSQTPQFSQASYLQPRPSVQAATTPQSHSRRPSRSVSSTAASPVQLNSKTELHPGIIASGDMLGHPKSALRQPTQFLEVNRSTPTALSQKEPCGPGSRPSSTPVQASSEPPRQVPAKRSNIMNILNDEPEDPQPRKRFAGSDYTGSTATPRPASPRHAYPGSHGTPSHAVRSEDQVNTANQQYQRAQYVSGSHHSQPSHSLQQQSLSQISSAQSYSDFPGSFNGTPAAGSLNQDWMARFDPRGQQQSQAANSADQHLSRLTRQRSSSHVYSSTGLPHSIPMSSLQSAQSQASQRQPFTHQPSQSALQIQNQQTSSTRESPLTQHLQPFSQPNSPSVQRHSISFASKPPLARPTSPMPPSGSMNQAPHQPSSRFTGYSPSSSSRQVQSTLESQSQPSHLYRQQNVQSGASQQYTPSARRVPSLSPRHQPSPLPPSQHLLAQHELQSQRRHRPSLNPGQQSDSPFNRNHAPSSQIPSLSRTPGIPLERSYTPPSTLSRHGPSAESGGGGNGAGSHLFPSSSLLHSQGTLSQQTQQQQSLQQPTHQISQLPPRHSNGGPGSGLDHHLYDRR</sequence>
<feature type="compositionally biased region" description="Polar residues" evidence="2">
    <location>
        <begin position="1588"/>
        <end position="1600"/>
    </location>
</feature>
<evidence type="ECO:0000313" key="4">
    <source>
        <dbReference type="EMBL" id="EER27556.1"/>
    </source>
</evidence>
<feature type="compositionally biased region" description="Basic and acidic residues" evidence="2">
    <location>
        <begin position="589"/>
        <end position="600"/>
    </location>
</feature>
<feature type="compositionally biased region" description="Polar residues" evidence="2">
    <location>
        <begin position="1561"/>
        <end position="1578"/>
    </location>
</feature>
<evidence type="ECO:0000256" key="2">
    <source>
        <dbReference type="SAM" id="MobiDB-lite"/>
    </source>
</evidence>
<feature type="region of interest" description="Disordered" evidence="2">
    <location>
        <begin position="1069"/>
        <end position="1177"/>
    </location>
</feature>
<feature type="region of interest" description="Disordered" evidence="2">
    <location>
        <begin position="1"/>
        <end position="178"/>
    </location>
</feature>
<accession>C5P806</accession>
<feature type="compositionally biased region" description="Polar residues" evidence="2">
    <location>
        <begin position="1451"/>
        <end position="1460"/>
    </location>
</feature>
<feature type="compositionally biased region" description="Polar residues" evidence="2">
    <location>
        <begin position="1882"/>
        <end position="1904"/>
    </location>
</feature>
<feature type="compositionally biased region" description="Polar residues" evidence="2">
    <location>
        <begin position="380"/>
        <end position="413"/>
    </location>
</feature>
<dbReference type="Gene3D" id="1.20.58.1880">
    <property type="match status" value="1"/>
</dbReference>
<feature type="compositionally biased region" description="Basic and acidic residues" evidence="2">
    <location>
        <begin position="166"/>
        <end position="178"/>
    </location>
</feature>
<feature type="region of interest" description="Disordered" evidence="2">
    <location>
        <begin position="1194"/>
        <end position="1235"/>
    </location>
</feature>
<proteinExistence type="predicted"/>
<feature type="compositionally biased region" description="Polar residues" evidence="2">
    <location>
        <begin position="1486"/>
        <end position="1502"/>
    </location>
</feature>
<dbReference type="KEGG" id="cpw:9695196"/>
<dbReference type="Proteomes" id="UP000009084">
    <property type="component" value="Unassembled WGS sequence"/>
</dbReference>
<feature type="region of interest" description="Disordered" evidence="2">
    <location>
        <begin position="1293"/>
        <end position="1332"/>
    </location>
</feature>
<feature type="compositionally biased region" description="Low complexity" evidence="2">
    <location>
        <begin position="1772"/>
        <end position="1785"/>
    </location>
</feature>
<dbReference type="PANTHER" id="PTHR13992:SF39">
    <property type="entry name" value="SMRTER, ISOFORM G"/>
    <property type="match status" value="1"/>
</dbReference>
<dbReference type="InterPro" id="IPR001005">
    <property type="entry name" value="SANT/Myb"/>
</dbReference>
<feature type="compositionally biased region" description="Low complexity" evidence="2">
    <location>
        <begin position="1680"/>
        <end position="1706"/>
    </location>
</feature>
<gene>
    <name evidence="4" type="ORF">CPC735_028920</name>
</gene>
<dbReference type="InterPro" id="IPR009057">
    <property type="entry name" value="Homeodomain-like_sf"/>
</dbReference>
<protein>
    <submittedName>
        <fullName evidence="4">Myb family transcription factor</fullName>
    </submittedName>
</protein>
<evidence type="ECO:0000259" key="3">
    <source>
        <dbReference type="PROSITE" id="PS51293"/>
    </source>
</evidence>
<feature type="compositionally biased region" description="Basic and acidic residues" evidence="2">
    <location>
        <begin position="608"/>
        <end position="619"/>
    </location>
</feature>
<feature type="compositionally biased region" description="Polar residues" evidence="2">
    <location>
        <begin position="1389"/>
        <end position="1408"/>
    </location>
</feature>
<feature type="compositionally biased region" description="Basic and acidic residues" evidence="2">
    <location>
        <begin position="1"/>
        <end position="20"/>
    </location>
</feature>
<feature type="compositionally biased region" description="Polar residues" evidence="2">
    <location>
        <begin position="1748"/>
        <end position="1765"/>
    </location>
</feature>
<evidence type="ECO:0000256" key="1">
    <source>
        <dbReference type="SAM" id="Coils"/>
    </source>
</evidence>
<dbReference type="CDD" id="cd00167">
    <property type="entry name" value="SANT"/>
    <property type="match status" value="2"/>
</dbReference>
<dbReference type="InterPro" id="IPR051571">
    <property type="entry name" value="N-CoR_corepressor"/>
</dbReference>
<feature type="compositionally biased region" description="Polar residues" evidence="2">
    <location>
        <begin position="1944"/>
        <end position="1968"/>
    </location>
</feature>
<feature type="compositionally biased region" description="Basic and acidic residues" evidence="2">
    <location>
        <begin position="653"/>
        <end position="668"/>
    </location>
</feature>
<feature type="region of interest" description="Disordered" evidence="2">
    <location>
        <begin position="1427"/>
        <end position="1719"/>
    </location>
</feature>
<name>C5P806_COCP7</name>
<feature type="region of interest" description="Disordered" evidence="2">
    <location>
        <begin position="873"/>
        <end position="895"/>
    </location>
</feature>
<feature type="compositionally biased region" description="Basic and acidic residues" evidence="2">
    <location>
        <begin position="123"/>
        <end position="143"/>
    </location>
</feature>
<evidence type="ECO:0000313" key="5">
    <source>
        <dbReference type="Proteomes" id="UP000009084"/>
    </source>
</evidence>
<feature type="compositionally biased region" description="Basic and acidic residues" evidence="2">
    <location>
        <begin position="196"/>
        <end position="275"/>
    </location>
</feature>
<feature type="coiled-coil region" evidence="1">
    <location>
        <begin position="813"/>
        <end position="851"/>
    </location>
</feature>
<feature type="compositionally biased region" description="Polar residues" evidence="2">
    <location>
        <begin position="1850"/>
        <end position="1866"/>
    </location>
</feature>
<dbReference type="Pfam" id="PF00249">
    <property type="entry name" value="Myb_DNA-binding"/>
    <property type="match status" value="1"/>
</dbReference>
<feature type="compositionally biased region" description="Basic and acidic residues" evidence="2">
    <location>
        <begin position="419"/>
        <end position="433"/>
    </location>
</feature>
<organism evidence="4 5">
    <name type="scientific">Coccidioides posadasii (strain C735)</name>
    <name type="common">Valley fever fungus</name>
    <dbReference type="NCBI Taxonomy" id="222929"/>
    <lineage>
        <taxon>Eukaryota</taxon>
        <taxon>Fungi</taxon>
        <taxon>Dikarya</taxon>
        <taxon>Ascomycota</taxon>
        <taxon>Pezizomycotina</taxon>
        <taxon>Eurotiomycetes</taxon>
        <taxon>Eurotiomycetidae</taxon>
        <taxon>Onygenales</taxon>
        <taxon>Onygenaceae</taxon>
        <taxon>Coccidioides</taxon>
    </lineage>
</organism>
<feature type="compositionally biased region" description="Basic and acidic residues" evidence="2">
    <location>
        <begin position="1117"/>
        <end position="1130"/>
    </location>
</feature>
<feature type="compositionally biased region" description="Basic and acidic residues" evidence="2">
    <location>
        <begin position="68"/>
        <end position="108"/>
    </location>
</feature>
<feature type="region of interest" description="Disordered" evidence="2">
    <location>
        <begin position="755"/>
        <end position="780"/>
    </location>
</feature>